<dbReference type="EMBL" id="CP099547">
    <property type="protein sequence ID" value="USR79926.1"/>
    <property type="molecule type" value="Genomic_DNA"/>
</dbReference>
<gene>
    <name evidence="1" type="ORF">NG665_02800</name>
</gene>
<evidence type="ECO:0000313" key="1">
    <source>
        <dbReference type="EMBL" id="USR79926.1"/>
    </source>
</evidence>
<evidence type="ECO:0000313" key="2">
    <source>
        <dbReference type="Proteomes" id="UP001056109"/>
    </source>
</evidence>
<dbReference type="RefSeq" id="WP_252673785.1">
    <property type="nucleotide sequence ID" value="NZ_CP099547.1"/>
</dbReference>
<reference evidence="1" key="1">
    <citation type="submission" date="2022-06" db="EMBL/GenBank/DDBJ databases">
        <title>Complete Genome Sequence of Arcanobacterium pinnipediorum strain DSM 28752 isolated from a harbour seal.</title>
        <authorList>
            <person name="Borowiak M."/>
            <person name="Kreitlow A."/>
            <person name="Alssahen M."/>
            <person name="Malorny B."/>
            <person name="Laemmler C."/>
            <person name="Prenger-Berninghoff E."/>
            <person name="Siebert U."/>
            <person name="Ploetz M."/>
            <person name="Abdulmawjood A."/>
        </authorList>
    </citation>
    <scope>NUCLEOTIDE SEQUENCE</scope>
    <source>
        <strain evidence="1">DSM 28752</strain>
    </source>
</reference>
<protein>
    <submittedName>
        <fullName evidence="1">Uncharacterized protein</fullName>
    </submittedName>
</protein>
<keyword evidence="2" id="KW-1185">Reference proteome</keyword>
<dbReference type="Proteomes" id="UP001056109">
    <property type="component" value="Chromosome"/>
</dbReference>
<accession>A0ABY5AIW7</accession>
<sequence length="601" mass="67554">MTLEDQQLSRRVQVENAVVDFVGPYANLFKEHCEAVAGNQVRVRNACEDLSDQVRQAIVMAREERKRRAEIARWEAYERFAPNPRVKLSAIREFPLPAPQLHAHASIDVHTPFFAGFLSSDKCSADLVRLESFSFWVRGASDALRADLDSCLSAFRLFCNTCSWVEVSEVRVFDHLRISVDYVQRIGLWIEDIAEAFREAGGQSIGARGLFIILLSTHRNWLLPGQLDPAEAERMRFVSNVMDAYGFDHETASIVVKAFEGIEKKFPDMTPAEQAHLFNRLMGSFAYDGIVWDVTAGSWSDYFDYADFVLERVSYLPAKGPGVAYTPKPDRAWAFEQLGLTLAEYQKMKYSIEIQNRFAGAPEIWLADDMRKAAQGIATGKDADTQNKMAIKYNEELIAARQAYGADLSEDEFVAMWDRNQDSFSGRTDFAHQSITTASLLWGSNLPVLNGLSSEKVSELAGWRGDATGVWLLEKDPSLGADDYKADIDAVNLDSMIRKHPGTSYKKLLMDYNERVSLWIDEGKNNNNELNMATGAWNRVDLFDKNVGGDENTQGIDYVIQEICEDAGVEVGDLEALREANPVGHKFVCNLQQGNNELKAR</sequence>
<name>A0ABY5AIW7_9ACTO</name>
<proteinExistence type="predicted"/>
<organism evidence="1 2">
    <name type="scientific">Arcanobacterium pinnipediorum</name>
    <dbReference type="NCBI Taxonomy" id="1503041"/>
    <lineage>
        <taxon>Bacteria</taxon>
        <taxon>Bacillati</taxon>
        <taxon>Actinomycetota</taxon>
        <taxon>Actinomycetes</taxon>
        <taxon>Actinomycetales</taxon>
        <taxon>Actinomycetaceae</taxon>
        <taxon>Arcanobacterium</taxon>
    </lineage>
</organism>